<dbReference type="Gene3D" id="3.30.1330.60">
    <property type="entry name" value="OmpA-like domain"/>
    <property type="match status" value="1"/>
</dbReference>
<dbReference type="SUPFAM" id="SSF103088">
    <property type="entry name" value="OmpA-like"/>
    <property type="match status" value="1"/>
</dbReference>
<gene>
    <name evidence="9" type="ORF">HELGO_WM27576</name>
</gene>
<dbReference type="InterPro" id="IPR006665">
    <property type="entry name" value="OmpA-like"/>
</dbReference>
<dbReference type="InterPro" id="IPR006664">
    <property type="entry name" value="OMP_bac"/>
</dbReference>
<dbReference type="Gene3D" id="4.10.1080.10">
    <property type="entry name" value="TSP type-3 repeat"/>
    <property type="match status" value="1"/>
</dbReference>
<dbReference type="AlphaFoldDB" id="A0A6S6RSQ0"/>
<evidence type="ECO:0000256" key="7">
    <source>
        <dbReference type="SAM" id="SignalP"/>
    </source>
</evidence>
<dbReference type="PANTHER" id="PTHR30329:SF21">
    <property type="entry name" value="LIPOPROTEIN YIAD-RELATED"/>
    <property type="match status" value="1"/>
</dbReference>
<feature type="region of interest" description="Disordered" evidence="6">
    <location>
        <begin position="290"/>
        <end position="352"/>
    </location>
</feature>
<dbReference type="InterPro" id="IPR028974">
    <property type="entry name" value="TSP_type-3_rpt"/>
</dbReference>
<dbReference type="InterPro" id="IPR003367">
    <property type="entry name" value="Thrombospondin_3-like_rpt"/>
</dbReference>
<evidence type="ECO:0000256" key="1">
    <source>
        <dbReference type="ARBA" id="ARBA00004442"/>
    </source>
</evidence>
<dbReference type="PROSITE" id="PS51257">
    <property type="entry name" value="PROKAR_LIPOPROTEIN"/>
    <property type="match status" value="1"/>
</dbReference>
<feature type="compositionally biased region" description="Polar residues" evidence="6">
    <location>
        <begin position="23"/>
        <end position="34"/>
    </location>
</feature>
<evidence type="ECO:0000256" key="6">
    <source>
        <dbReference type="SAM" id="MobiDB-lite"/>
    </source>
</evidence>
<dbReference type="GO" id="GO:0009279">
    <property type="term" value="C:cell outer membrane"/>
    <property type="evidence" value="ECO:0007669"/>
    <property type="project" value="UniProtKB-SubCell"/>
</dbReference>
<evidence type="ECO:0000256" key="3">
    <source>
        <dbReference type="ARBA" id="ARBA00023136"/>
    </source>
</evidence>
<dbReference type="InterPro" id="IPR050330">
    <property type="entry name" value="Bact_OuterMem_StrucFunc"/>
</dbReference>
<dbReference type="Pfam" id="PF00691">
    <property type="entry name" value="OmpA"/>
    <property type="match status" value="1"/>
</dbReference>
<evidence type="ECO:0000256" key="4">
    <source>
        <dbReference type="ARBA" id="ARBA00023237"/>
    </source>
</evidence>
<dbReference type="PRINTS" id="PR01021">
    <property type="entry name" value="OMPADOMAIN"/>
</dbReference>
<proteinExistence type="predicted"/>
<keyword evidence="3 5" id="KW-0472">Membrane</keyword>
<organism evidence="9">
    <name type="scientific">uncultured Aureispira sp</name>
    <dbReference type="NCBI Taxonomy" id="1331704"/>
    <lineage>
        <taxon>Bacteria</taxon>
        <taxon>Pseudomonadati</taxon>
        <taxon>Bacteroidota</taxon>
        <taxon>Saprospiria</taxon>
        <taxon>Saprospirales</taxon>
        <taxon>Saprospiraceae</taxon>
        <taxon>Aureispira</taxon>
        <taxon>environmental samples</taxon>
    </lineage>
</organism>
<feature type="compositionally biased region" description="Low complexity" evidence="6">
    <location>
        <begin position="301"/>
        <end position="329"/>
    </location>
</feature>
<dbReference type="GO" id="GO:0005509">
    <property type="term" value="F:calcium ion binding"/>
    <property type="evidence" value="ECO:0007669"/>
    <property type="project" value="InterPro"/>
</dbReference>
<name>A0A6S6RSQ0_9BACT</name>
<dbReference type="Pfam" id="PF02412">
    <property type="entry name" value="TSP_3"/>
    <property type="match status" value="2"/>
</dbReference>
<feature type="compositionally biased region" description="Basic and acidic residues" evidence="6">
    <location>
        <begin position="459"/>
        <end position="469"/>
    </location>
</feature>
<feature type="region of interest" description="Disordered" evidence="6">
    <location>
        <begin position="23"/>
        <end position="46"/>
    </location>
</feature>
<dbReference type="InterPro" id="IPR036737">
    <property type="entry name" value="OmpA-like_sf"/>
</dbReference>
<keyword evidence="4" id="KW-0998">Cell outer membrane</keyword>
<feature type="chain" id="PRO_5028056612" evidence="7">
    <location>
        <begin position="18"/>
        <end position="475"/>
    </location>
</feature>
<dbReference type="CDD" id="cd07185">
    <property type="entry name" value="OmpA_C-like"/>
    <property type="match status" value="1"/>
</dbReference>
<feature type="signal peptide" evidence="7">
    <location>
        <begin position="1"/>
        <end position="17"/>
    </location>
</feature>
<dbReference type="GO" id="GO:0007155">
    <property type="term" value="P:cell adhesion"/>
    <property type="evidence" value="ECO:0007669"/>
    <property type="project" value="InterPro"/>
</dbReference>
<evidence type="ECO:0000256" key="2">
    <source>
        <dbReference type="ARBA" id="ARBA00022729"/>
    </source>
</evidence>
<sequence length="475" mass="51720">MKLHVLFIYITSFFVLVACGSTSGTTSNDKTVASTDKKAPDEDYDGVPNDVDQCPYIYGTARTFGCPDADGDGIQDAEDRCPDEKGYANLLGCLDRDYDGIIDPDDQCPDAYGERETGCPDIDPSDVDGDGVKNEEDECPEIRGLFTAKGCPDGDGDGIKDELDACPDLFGVEEYSGCPLAVGDMMELARLNGHPAKVNGIKEKGYYKSYDGKLYDANDMLVTVVSGDIVDAGGTFITDQKGFFIDRSGYIRDANEGVVRIDNEGYAFSPDGLLSKKQVNNVGTGGGIQIGRNGLPTQKQNGIQFNNNGNNNNNNTDYTQDNNSNNNNNGSGGGFNPGNIYDNPRDVQPLSPQEAADCNRINLKTLTAAIYFDYDAGKADNSSLRQLNRVVDAMQKCAKLELQVGGYADSDGGENYNYKLSEKRAKSVLKYIMGQGISDRRLKYNAYGEKYPLSNNSTDEGKQRNRRAEIQVIRK</sequence>
<comment type="subcellular location">
    <subcellularLocation>
        <location evidence="1">Cell outer membrane</location>
    </subcellularLocation>
</comment>
<feature type="compositionally biased region" description="Acidic residues" evidence="6">
    <location>
        <begin position="123"/>
        <end position="135"/>
    </location>
</feature>
<evidence type="ECO:0000256" key="5">
    <source>
        <dbReference type="PROSITE-ProRule" id="PRU00473"/>
    </source>
</evidence>
<evidence type="ECO:0000259" key="8">
    <source>
        <dbReference type="PROSITE" id="PS51123"/>
    </source>
</evidence>
<feature type="region of interest" description="Disordered" evidence="6">
    <location>
        <begin position="116"/>
        <end position="135"/>
    </location>
</feature>
<dbReference type="PROSITE" id="PS51123">
    <property type="entry name" value="OMPA_2"/>
    <property type="match status" value="1"/>
</dbReference>
<evidence type="ECO:0000313" key="9">
    <source>
        <dbReference type="EMBL" id="CAA6798366.1"/>
    </source>
</evidence>
<keyword evidence="2 7" id="KW-0732">Signal</keyword>
<dbReference type="PANTHER" id="PTHR30329">
    <property type="entry name" value="STATOR ELEMENT OF FLAGELLAR MOTOR COMPLEX"/>
    <property type="match status" value="1"/>
</dbReference>
<accession>A0A6S6RSQ0</accession>
<feature type="region of interest" description="Disordered" evidence="6">
    <location>
        <begin position="454"/>
        <end position="475"/>
    </location>
</feature>
<dbReference type="SUPFAM" id="SSF103647">
    <property type="entry name" value="TSP type-3 repeat"/>
    <property type="match status" value="1"/>
</dbReference>
<reference evidence="9" key="1">
    <citation type="submission" date="2020-01" db="EMBL/GenBank/DDBJ databases">
        <authorList>
            <person name="Meier V. D."/>
            <person name="Meier V D."/>
        </authorList>
    </citation>
    <scope>NUCLEOTIDE SEQUENCE</scope>
    <source>
        <strain evidence="9">HLG_WM_MAG_10</strain>
    </source>
</reference>
<dbReference type="EMBL" id="CACVAQ010000001">
    <property type="protein sequence ID" value="CAA6798366.1"/>
    <property type="molecule type" value="Genomic_DNA"/>
</dbReference>
<protein>
    <submittedName>
        <fullName evidence="9">Outer membrane protein/peptidoglycan-associated (Lipo)protein</fullName>
    </submittedName>
</protein>
<feature type="domain" description="OmpA-like" evidence="8">
    <location>
        <begin position="359"/>
        <end position="475"/>
    </location>
</feature>